<gene>
    <name evidence="2" type="ORF">BWQ96_05899</name>
</gene>
<dbReference type="Proteomes" id="UP000247409">
    <property type="component" value="Unassembled WGS sequence"/>
</dbReference>
<dbReference type="OrthoDB" id="5570127at2759"/>
<organism evidence="2 3">
    <name type="scientific">Gracilariopsis chorda</name>
    <dbReference type="NCBI Taxonomy" id="448386"/>
    <lineage>
        <taxon>Eukaryota</taxon>
        <taxon>Rhodophyta</taxon>
        <taxon>Florideophyceae</taxon>
        <taxon>Rhodymeniophycidae</taxon>
        <taxon>Gracilariales</taxon>
        <taxon>Gracilariaceae</taxon>
        <taxon>Gracilariopsis</taxon>
    </lineage>
</organism>
<name>A0A2V3IQF7_9FLOR</name>
<reference evidence="2 3" key="1">
    <citation type="journal article" date="2018" name="Mol. Biol. Evol.">
        <title>Analysis of the draft genome of the red seaweed Gracilariopsis chorda provides insights into genome size evolution in Rhodophyta.</title>
        <authorList>
            <person name="Lee J."/>
            <person name="Yang E.C."/>
            <person name="Graf L."/>
            <person name="Yang J.H."/>
            <person name="Qiu H."/>
            <person name="Zel Zion U."/>
            <person name="Chan C.X."/>
            <person name="Stephens T.G."/>
            <person name="Weber A.P.M."/>
            <person name="Boo G.H."/>
            <person name="Boo S.M."/>
            <person name="Kim K.M."/>
            <person name="Shin Y."/>
            <person name="Jung M."/>
            <person name="Lee S.J."/>
            <person name="Yim H.S."/>
            <person name="Lee J.H."/>
            <person name="Bhattacharya D."/>
            <person name="Yoon H.S."/>
        </authorList>
    </citation>
    <scope>NUCLEOTIDE SEQUENCE [LARGE SCALE GENOMIC DNA]</scope>
    <source>
        <strain evidence="2 3">SKKU-2015</strain>
        <tissue evidence="2">Whole body</tissue>
    </source>
</reference>
<feature type="compositionally biased region" description="Polar residues" evidence="1">
    <location>
        <begin position="113"/>
        <end position="122"/>
    </location>
</feature>
<dbReference type="EMBL" id="NBIV01000094">
    <property type="protein sequence ID" value="PXF44335.1"/>
    <property type="molecule type" value="Genomic_DNA"/>
</dbReference>
<feature type="region of interest" description="Disordered" evidence="1">
    <location>
        <begin position="77"/>
        <end position="122"/>
    </location>
</feature>
<evidence type="ECO:0000313" key="2">
    <source>
        <dbReference type="EMBL" id="PXF44335.1"/>
    </source>
</evidence>
<proteinExistence type="predicted"/>
<keyword evidence="3" id="KW-1185">Reference proteome</keyword>
<comment type="caution">
    <text evidence="2">The sequence shown here is derived from an EMBL/GenBank/DDBJ whole genome shotgun (WGS) entry which is preliminary data.</text>
</comment>
<dbReference type="AlphaFoldDB" id="A0A2V3IQF7"/>
<evidence type="ECO:0000313" key="3">
    <source>
        <dbReference type="Proteomes" id="UP000247409"/>
    </source>
</evidence>
<evidence type="ECO:0000256" key="1">
    <source>
        <dbReference type="SAM" id="MobiDB-lite"/>
    </source>
</evidence>
<protein>
    <submittedName>
        <fullName evidence="2">Uncharacterized protein</fullName>
    </submittedName>
</protein>
<sequence length="122" mass="13283">MKRIAVQHSALVTSLPVPSVAIKYKGLKFIEQNKNAIRVFIQPPVTENAISTASRFSSLIPIVLKKFKSLLSNNISQTSGVSKALVKPGEEQSKDPGSSTKSYVPSPEAQSECWATQVKQEL</sequence>
<accession>A0A2V3IQF7</accession>